<dbReference type="Proteomes" id="UP001392318">
    <property type="component" value="Unassembled WGS sequence"/>
</dbReference>
<protein>
    <submittedName>
        <fullName evidence="1">Uncharacterized protein</fullName>
    </submittedName>
</protein>
<proteinExistence type="predicted"/>
<dbReference type="EMBL" id="JAYMRU010000141">
    <property type="protein sequence ID" value="MEM5406434.1"/>
    <property type="molecule type" value="Genomic_DNA"/>
</dbReference>
<accession>A0ACC6RXG4</accession>
<evidence type="ECO:0000313" key="2">
    <source>
        <dbReference type="Proteomes" id="UP001392318"/>
    </source>
</evidence>
<feature type="non-terminal residue" evidence="1">
    <location>
        <position position="1"/>
    </location>
</feature>
<gene>
    <name evidence="1" type="ORF">VSR83_41850</name>
</gene>
<name>A0ACC6RXG4_9BURK</name>
<sequence>TVKLNEQVDPLFRYINVKWNIGEDNAHSQNFEVDEFLKIVDGIVADLQHIAAEVKQANLAP</sequence>
<organism evidence="1 2">
    <name type="scientific">Paraburkholderia unamae</name>
    <dbReference type="NCBI Taxonomy" id="219649"/>
    <lineage>
        <taxon>Bacteria</taxon>
        <taxon>Pseudomonadati</taxon>
        <taxon>Pseudomonadota</taxon>
        <taxon>Betaproteobacteria</taxon>
        <taxon>Burkholderiales</taxon>
        <taxon>Burkholderiaceae</taxon>
        <taxon>Paraburkholderia</taxon>
    </lineage>
</organism>
<evidence type="ECO:0000313" key="1">
    <source>
        <dbReference type="EMBL" id="MEM5406434.1"/>
    </source>
</evidence>
<reference evidence="1" key="1">
    <citation type="submission" date="2024-01" db="EMBL/GenBank/DDBJ databases">
        <title>The diversity of rhizobia nodulating Mimosa spp. in eleven states of Brazil covering several biomes is determined by host plant, location, and edaphic factors.</title>
        <authorList>
            <person name="Rouws L."/>
            <person name="Barauna A."/>
            <person name="Beukes C."/>
            <person name="De Faria S.M."/>
            <person name="Gross E."/>
            <person name="Dos Reis Junior F.B."/>
            <person name="Simon M."/>
            <person name="Maluk M."/>
            <person name="Odee D.W."/>
            <person name="Kenicer G."/>
            <person name="Young J.P.W."/>
            <person name="Reis V.M."/>
            <person name="Zilli J."/>
            <person name="James E.K."/>
        </authorList>
    </citation>
    <scope>NUCLEOTIDE SEQUENCE</scope>
    <source>
        <strain evidence="1">JPY452</strain>
    </source>
</reference>
<comment type="caution">
    <text evidence="1">The sequence shown here is derived from an EMBL/GenBank/DDBJ whole genome shotgun (WGS) entry which is preliminary data.</text>
</comment>
<keyword evidence="2" id="KW-1185">Reference proteome</keyword>